<comment type="similarity">
    <text evidence="2">Belongs to the PhoH family.</text>
</comment>
<reference evidence="8" key="1">
    <citation type="journal article" date="2015" name="Nature">
        <title>Complex archaea that bridge the gap between prokaryotes and eukaryotes.</title>
        <authorList>
            <person name="Spang A."/>
            <person name="Saw J.H."/>
            <person name="Jorgensen S.L."/>
            <person name="Zaremba-Niedzwiedzka K."/>
            <person name="Martijn J."/>
            <person name="Lind A.E."/>
            <person name="van Eijk R."/>
            <person name="Schleper C."/>
            <person name="Guy L."/>
            <person name="Ettema T.J."/>
        </authorList>
    </citation>
    <scope>NUCLEOTIDE SEQUENCE</scope>
</reference>
<keyword evidence="4" id="KW-0547">Nucleotide-binding</keyword>
<comment type="subcellular location">
    <subcellularLocation>
        <location evidence="1">Cytoplasm</location>
    </subcellularLocation>
</comment>
<evidence type="ECO:0000256" key="5">
    <source>
        <dbReference type="ARBA" id="ARBA00022840"/>
    </source>
</evidence>
<feature type="domain" description="DOD-type homing endonuclease" evidence="7">
    <location>
        <begin position="156"/>
        <end position="291"/>
    </location>
</feature>
<dbReference type="InterPro" id="IPR004860">
    <property type="entry name" value="LAGLIDADG_dom"/>
</dbReference>
<proteinExistence type="inferred from homology"/>
<dbReference type="EMBL" id="LAZR01000125">
    <property type="protein sequence ID" value="KKN88895.1"/>
    <property type="molecule type" value="Genomic_DNA"/>
</dbReference>
<dbReference type="InterPro" id="IPR036844">
    <property type="entry name" value="Hint_dom_sf"/>
</dbReference>
<comment type="caution">
    <text evidence="8">The sequence shown here is derived from an EMBL/GenBank/DDBJ whole genome shotgun (WGS) entry which is preliminary data.</text>
</comment>
<dbReference type="PANTHER" id="PTHR30473">
    <property type="entry name" value="PROTEIN PHOH"/>
    <property type="match status" value="1"/>
</dbReference>
<dbReference type="GO" id="GO:0005829">
    <property type="term" value="C:cytosol"/>
    <property type="evidence" value="ECO:0007669"/>
    <property type="project" value="TreeGrafter"/>
</dbReference>
<dbReference type="PANTHER" id="PTHR30473:SF1">
    <property type="entry name" value="PHOH-LIKE PROTEIN"/>
    <property type="match status" value="1"/>
</dbReference>
<evidence type="ECO:0000313" key="8">
    <source>
        <dbReference type="EMBL" id="KKN88895.1"/>
    </source>
</evidence>
<dbReference type="AlphaFoldDB" id="A0A0F9U6R2"/>
<evidence type="ECO:0000256" key="4">
    <source>
        <dbReference type="ARBA" id="ARBA00022741"/>
    </source>
</evidence>
<dbReference type="InterPro" id="IPR027434">
    <property type="entry name" value="Homing_endonucl"/>
</dbReference>
<dbReference type="SUPFAM" id="SSF51294">
    <property type="entry name" value="Hedgehog/intein (Hint) domain"/>
    <property type="match status" value="1"/>
</dbReference>
<accession>A0A0F9U6R2</accession>
<dbReference type="PROSITE" id="PS50819">
    <property type="entry name" value="INTEIN_ENDONUCLEASE"/>
    <property type="match status" value="1"/>
</dbReference>
<dbReference type="Pfam" id="PF14528">
    <property type="entry name" value="LAGLIDADG_3"/>
    <property type="match status" value="1"/>
</dbReference>
<dbReference type="GO" id="GO:0004519">
    <property type="term" value="F:endonuclease activity"/>
    <property type="evidence" value="ECO:0007669"/>
    <property type="project" value="InterPro"/>
</dbReference>
<organism evidence="8">
    <name type="scientific">marine sediment metagenome</name>
    <dbReference type="NCBI Taxonomy" id="412755"/>
    <lineage>
        <taxon>unclassified sequences</taxon>
        <taxon>metagenomes</taxon>
        <taxon>ecological metagenomes</taxon>
    </lineage>
</organism>
<dbReference type="Gene3D" id="3.10.28.10">
    <property type="entry name" value="Homing endonucleases"/>
    <property type="match status" value="1"/>
</dbReference>
<dbReference type="SUPFAM" id="SSF55608">
    <property type="entry name" value="Homing endonucleases"/>
    <property type="match status" value="1"/>
</dbReference>
<gene>
    <name evidence="8" type="ORF">LCGC14_0245020</name>
</gene>
<dbReference type="InterPro" id="IPR003714">
    <property type="entry name" value="PhoH"/>
</dbReference>
<name>A0A0F9U6R2_9ZZZZ</name>
<dbReference type="InterPro" id="IPR027417">
    <property type="entry name" value="P-loop_NTPase"/>
</dbReference>
<dbReference type="GO" id="GO:0005524">
    <property type="term" value="F:ATP binding"/>
    <property type="evidence" value="ECO:0007669"/>
    <property type="project" value="UniProtKB-KW"/>
</dbReference>
<dbReference type="Pfam" id="PF02562">
    <property type="entry name" value="PhoH"/>
    <property type="match status" value="1"/>
</dbReference>
<keyword evidence="5" id="KW-0067">ATP-binding</keyword>
<dbReference type="Gene3D" id="3.40.50.300">
    <property type="entry name" value="P-loop containing nucleotide triphosphate hydrolases"/>
    <property type="match status" value="1"/>
</dbReference>
<evidence type="ECO:0000259" key="7">
    <source>
        <dbReference type="PROSITE" id="PS50819"/>
    </source>
</evidence>
<sequence>MKEIAPRTENQEVYLDTIEDNIVTFGLGPAGTGKAQPLHARIKTPSGWVTMGSIKPGDEVCTPDGKTARVREVFPQGKKAYYKITFIDGSSAESCKEHLWKVWNVDWARNTDGYQVVSLEDLIEYKKLPSKSNRLYIPLCEPAYGLHAEHFISPYLMGALLGDGSFTTNTPRLTTADTEMLEIVGSELPAGYMLNKINSSVYDYTVKRENKRNAPNDITVELKRIGLFGKRSHEKFIPDDYLSGTVEQRFSLLQGLMDTDGTVEVKRGISYSSASERLAKSVQEVVRSLGGLAKITTRIPNYTYKGKLKQGKRAYNVTIRMKNPRRLFRLSRKIDRLQGEGQYEAGLKKRIDKIEYVGEIECQCISVDSSEHLYITDDYCVTHNTYLAMYQALCHLWNKKDTGINRIVLTRPVVEAGEKLGFLPGVLEEKMDPYMRPLYDAMNDIVGIDVAKDKIAKGVIEIAPVAYMRGRTFHNCFVILDEAQNCTYSQIKMVLTRLGDNVKLVISGDSSQSDLNGKSGLAKIVERLQETEDVGVTMFKAQDVARSKIVKDVLISLEKYEEDE</sequence>
<dbReference type="InterPro" id="IPR051451">
    <property type="entry name" value="PhoH2-like"/>
</dbReference>
<dbReference type="InterPro" id="IPR004042">
    <property type="entry name" value="Intein_endonuc_central"/>
</dbReference>
<keyword evidence="3" id="KW-0963">Cytoplasm</keyword>
<evidence type="ECO:0000256" key="3">
    <source>
        <dbReference type="ARBA" id="ARBA00022490"/>
    </source>
</evidence>
<evidence type="ECO:0000256" key="2">
    <source>
        <dbReference type="ARBA" id="ARBA00010393"/>
    </source>
</evidence>
<dbReference type="SUPFAM" id="SSF52540">
    <property type="entry name" value="P-loop containing nucleoside triphosphate hydrolases"/>
    <property type="match status" value="1"/>
</dbReference>
<evidence type="ECO:0000256" key="6">
    <source>
        <dbReference type="ARBA" id="ARBA00039970"/>
    </source>
</evidence>
<protein>
    <recommendedName>
        <fullName evidence="6">PhoH-like protein</fullName>
    </recommendedName>
</protein>
<evidence type="ECO:0000256" key="1">
    <source>
        <dbReference type="ARBA" id="ARBA00004496"/>
    </source>
</evidence>